<feature type="transmembrane region" description="Helical" evidence="3">
    <location>
        <begin position="56"/>
        <end position="86"/>
    </location>
</feature>
<dbReference type="EMBL" id="MHVI01000003">
    <property type="protein sequence ID" value="OHA92560.1"/>
    <property type="molecule type" value="Genomic_DNA"/>
</dbReference>
<keyword evidence="3" id="KW-0472">Membrane</keyword>
<keyword evidence="3" id="KW-1133">Transmembrane helix</keyword>
<evidence type="ECO:0000313" key="5">
    <source>
        <dbReference type="Proteomes" id="UP000177746"/>
    </source>
</evidence>
<feature type="transmembrane region" description="Helical" evidence="3">
    <location>
        <begin position="248"/>
        <end position="268"/>
    </location>
</feature>
<feature type="transmembrane region" description="Helical" evidence="3">
    <location>
        <begin position="219"/>
        <end position="242"/>
    </location>
</feature>
<evidence type="ECO:0008006" key="6">
    <source>
        <dbReference type="Google" id="ProtNLM"/>
    </source>
</evidence>
<dbReference type="Proteomes" id="UP000177746">
    <property type="component" value="Unassembled WGS sequence"/>
</dbReference>
<proteinExistence type="predicted"/>
<name>A0A1G2T5K8_9BACT</name>
<accession>A0A1G2T5K8</accession>
<feature type="coiled-coil region" evidence="1">
    <location>
        <begin position="526"/>
        <end position="553"/>
    </location>
</feature>
<feature type="transmembrane region" description="Helical" evidence="3">
    <location>
        <begin position="338"/>
        <end position="356"/>
    </location>
</feature>
<reference evidence="4 5" key="1">
    <citation type="journal article" date="2016" name="Nat. Commun.">
        <title>Thousands of microbial genomes shed light on interconnected biogeochemical processes in an aquifer system.</title>
        <authorList>
            <person name="Anantharaman K."/>
            <person name="Brown C.T."/>
            <person name="Hug L.A."/>
            <person name="Sharon I."/>
            <person name="Castelle C.J."/>
            <person name="Probst A.J."/>
            <person name="Thomas B.C."/>
            <person name="Singh A."/>
            <person name="Wilkins M.J."/>
            <person name="Karaoz U."/>
            <person name="Brodie E.L."/>
            <person name="Williams K.H."/>
            <person name="Hubbard S.S."/>
            <person name="Banfield J.F."/>
        </authorList>
    </citation>
    <scope>NUCLEOTIDE SEQUENCE [LARGE SCALE GENOMIC DNA]</scope>
</reference>
<organism evidence="4 5">
    <name type="scientific">Candidatus Zambryskibacteria bacterium RIFCSPHIGHO2_01_FULL_46_30</name>
    <dbReference type="NCBI Taxonomy" id="1802739"/>
    <lineage>
        <taxon>Bacteria</taxon>
        <taxon>Candidatus Zambryskiibacteriota</taxon>
    </lineage>
</organism>
<dbReference type="AlphaFoldDB" id="A0A1G2T5K8"/>
<feature type="compositionally biased region" description="Basic and acidic residues" evidence="2">
    <location>
        <begin position="634"/>
        <end position="644"/>
    </location>
</feature>
<comment type="caution">
    <text evidence="4">The sequence shown here is derived from an EMBL/GenBank/DDBJ whole genome shotgun (WGS) entry which is preliminary data.</text>
</comment>
<feature type="region of interest" description="Disordered" evidence="2">
    <location>
        <begin position="616"/>
        <end position="663"/>
    </location>
</feature>
<feature type="transmembrane region" description="Helical" evidence="3">
    <location>
        <begin position="143"/>
        <end position="161"/>
    </location>
</feature>
<gene>
    <name evidence="4" type="ORF">A2665_02410</name>
</gene>
<keyword evidence="1" id="KW-0175">Coiled coil</keyword>
<evidence type="ECO:0000256" key="3">
    <source>
        <dbReference type="SAM" id="Phobius"/>
    </source>
</evidence>
<protein>
    <recommendedName>
        <fullName evidence="6">TrbL/VirB6 plasmid conjugal transfer protein</fullName>
    </recommendedName>
</protein>
<evidence type="ECO:0000313" key="4">
    <source>
        <dbReference type="EMBL" id="OHA92560.1"/>
    </source>
</evidence>
<feature type="transmembrane region" description="Helical" evidence="3">
    <location>
        <begin position="280"/>
        <end position="301"/>
    </location>
</feature>
<sequence length="663" mass="71479">MKKYIPHISAFILTLVLVFTLSGLFSPQTANAQSQPSDSPAPSIISKILGFGTDILLAPLGWLAILILQLASLLTYLSGIILNFVVQFTIVDMKDHLFPAGGGDPINKAWKVIRDVANMGFIFVLLYAAIRTILGIGSDTKKLIVNIVVVAILINFSLFFTKTVIDASNVLAVTFYDAIAPSALRSNLSLGLSSSLMEPLNITSLWKTETIKSYEGKQLIIIGIMGTVVALIAAFVFFAVAIMFVIRFVVLIFILILSPLAFMGFILPQLNKYKDQWLDALLGQAFFAPIYFMLTWIVIIVSRGLLINTGGDMATAFIGAVGSDGNTVTSPPLASIELLVNFIIMIVLLIASLTIAKQWADKAGHGVPGLTKWAMGAAGGATLGMVGRGGRNIIGSRAAAMADDENLKKRAAEGNIRARLQLAAASKAAKSSFDLRGTPLSGQLDAGKAKKGGFIQDQKDRAKAYEKYKPSKDATDKASEEEAKTQRELDQAAERAIPKSVPHIDAETRLKDLRRTSTAGFSTQQALAHKAKLDATREEIEQHDEELTEKKRVYITTAPELEGVRARHAENKENREKLGGRMESMAKRAERPIIKFGPIVISGTNISGKQKANAIRAASKGKSRAKRITELAIEEAKEQEREESGGSGATPTTPLAGSAPTTT</sequence>
<feature type="region of interest" description="Disordered" evidence="2">
    <location>
        <begin position="440"/>
        <end position="494"/>
    </location>
</feature>
<feature type="transmembrane region" description="Helical" evidence="3">
    <location>
        <begin position="116"/>
        <end position="137"/>
    </location>
</feature>
<feature type="compositionally biased region" description="Basic and acidic residues" evidence="2">
    <location>
        <begin position="457"/>
        <end position="494"/>
    </location>
</feature>
<evidence type="ECO:0000256" key="2">
    <source>
        <dbReference type="SAM" id="MobiDB-lite"/>
    </source>
</evidence>
<evidence type="ECO:0000256" key="1">
    <source>
        <dbReference type="SAM" id="Coils"/>
    </source>
</evidence>
<feature type="compositionally biased region" description="Polar residues" evidence="2">
    <location>
        <begin position="649"/>
        <end position="663"/>
    </location>
</feature>
<keyword evidence="3" id="KW-0812">Transmembrane</keyword>